<dbReference type="Proteomes" id="UP000028933">
    <property type="component" value="Chromosome"/>
</dbReference>
<gene>
    <name evidence="1" type="ORF">BD94_3950</name>
</gene>
<sequence length="156" mass="17759">MQGYKFLVIIAFLGVLTGCVSPNEQVRTISLDGKWVSKYPARFEFDILDAQNPKNIIFVIRNNNEYPYMNLRLEASVSKINEKGKAIEILNYMLAEPNGLWTGTGFGATKETLGRYKMNYRFPGNGKYKIELKHLMYKSPLTGLEDIGIKIETVKP</sequence>
<protein>
    <submittedName>
        <fullName evidence="1">GldH</fullName>
    </submittedName>
</protein>
<dbReference type="STRING" id="1338011.BD94_3950"/>
<dbReference type="HOGENOM" id="CLU_109250_2_0_10"/>
<dbReference type="eggNOG" id="ENOG50313I2">
    <property type="taxonomic scope" value="Bacteria"/>
</dbReference>
<proteinExistence type="predicted"/>
<dbReference type="EMBL" id="CP007547">
    <property type="protein sequence ID" value="AIL47725.1"/>
    <property type="molecule type" value="Genomic_DNA"/>
</dbReference>
<dbReference type="RefSeq" id="WP_009086719.1">
    <property type="nucleotide sequence ID" value="NZ_CP007547.1"/>
</dbReference>
<organism evidence="1 2">
    <name type="scientific">Elizabethkingia anophelis NUHP1</name>
    <dbReference type="NCBI Taxonomy" id="1338011"/>
    <lineage>
        <taxon>Bacteria</taxon>
        <taxon>Pseudomonadati</taxon>
        <taxon>Bacteroidota</taxon>
        <taxon>Flavobacteriia</taxon>
        <taxon>Flavobacteriales</taxon>
        <taxon>Weeksellaceae</taxon>
        <taxon>Elizabethkingia</taxon>
    </lineage>
</organism>
<dbReference type="Pfam" id="PF14109">
    <property type="entry name" value="GldH_lipo"/>
    <property type="match status" value="1"/>
</dbReference>
<dbReference type="GeneID" id="56684972"/>
<dbReference type="NCBIfam" id="TIGR03511">
    <property type="entry name" value="GldH_lipo"/>
    <property type="match status" value="1"/>
</dbReference>
<evidence type="ECO:0000313" key="1">
    <source>
        <dbReference type="EMBL" id="AIL47725.1"/>
    </source>
</evidence>
<name>A0A077EQF7_9FLAO</name>
<dbReference type="AlphaFoldDB" id="A0A077EQF7"/>
<dbReference type="InterPro" id="IPR020018">
    <property type="entry name" value="Motility-assoc_lipoprot_GldH"/>
</dbReference>
<dbReference type="PROSITE" id="PS51257">
    <property type="entry name" value="PROKAR_LIPOPROTEIN"/>
    <property type="match status" value="1"/>
</dbReference>
<evidence type="ECO:0000313" key="2">
    <source>
        <dbReference type="Proteomes" id="UP000028933"/>
    </source>
</evidence>
<accession>A0A077EQF7</accession>
<reference evidence="1 2" key="1">
    <citation type="journal article" date="2013" name="Lancet">
        <title>First case of E anophelis outbreak in an intensive-care unit.</title>
        <authorList>
            <person name="Teo J."/>
            <person name="Tan S.Y."/>
            <person name="Tay M."/>
            <person name="Ding Y."/>
            <person name="Kjelleberg S."/>
            <person name="Givskov M."/>
            <person name="Lin R.T."/>
            <person name="Yang L."/>
        </authorList>
    </citation>
    <scope>NUCLEOTIDE SEQUENCE [LARGE SCALE GENOMIC DNA]</scope>
    <source>
        <strain evidence="1 2">NUHP1</strain>
    </source>
</reference>
<dbReference type="KEGG" id="eao:BD94_3950"/>